<protein>
    <recommendedName>
        <fullName evidence="1">Protein kinase domain-containing protein</fullName>
    </recommendedName>
</protein>
<dbReference type="PROSITE" id="PS50011">
    <property type="entry name" value="PROTEIN_KINASE_DOM"/>
    <property type="match status" value="1"/>
</dbReference>
<dbReference type="GO" id="GO:0004672">
    <property type="term" value="F:protein kinase activity"/>
    <property type="evidence" value="ECO:0007669"/>
    <property type="project" value="InterPro"/>
</dbReference>
<evidence type="ECO:0000313" key="2">
    <source>
        <dbReference type="EMBL" id="KAG6374320.1"/>
    </source>
</evidence>
<dbReference type="Gene3D" id="1.10.510.10">
    <property type="entry name" value="Transferase(Phosphotransferase) domain 1"/>
    <property type="match status" value="1"/>
</dbReference>
<dbReference type="EMBL" id="JAGFBS010000018">
    <property type="protein sequence ID" value="KAG6374320.1"/>
    <property type="molecule type" value="Genomic_DNA"/>
</dbReference>
<dbReference type="Proteomes" id="UP000683000">
    <property type="component" value="Unassembled WGS sequence"/>
</dbReference>
<organism evidence="2 3">
    <name type="scientific">Boletus reticuloceps</name>
    <dbReference type="NCBI Taxonomy" id="495285"/>
    <lineage>
        <taxon>Eukaryota</taxon>
        <taxon>Fungi</taxon>
        <taxon>Dikarya</taxon>
        <taxon>Basidiomycota</taxon>
        <taxon>Agaricomycotina</taxon>
        <taxon>Agaricomycetes</taxon>
        <taxon>Agaricomycetidae</taxon>
        <taxon>Boletales</taxon>
        <taxon>Boletineae</taxon>
        <taxon>Boletaceae</taxon>
        <taxon>Boletoideae</taxon>
        <taxon>Boletus</taxon>
    </lineage>
</organism>
<dbReference type="OrthoDB" id="4062651at2759"/>
<name>A0A8I2YLG2_9AGAM</name>
<proteinExistence type="predicted"/>
<dbReference type="InterPro" id="IPR000719">
    <property type="entry name" value="Prot_kinase_dom"/>
</dbReference>
<accession>A0A8I2YLG2</accession>
<gene>
    <name evidence="2" type="ORF">JVT61DRAFT_4347</name>
</gene>
<dbReference type="GO" id="GO:0005524">
    <property type="term" value="F:ATP binding"/>
    <property type="evidence" value="ECO:0007669"/>
    <property type="project" value="InterPro"/>
</dbReference>
<evidence type="ECO:0000259" key="1">
    <source>
        <dbReference type="PROSITE" id="PS50011"/>
    </source>
</evidence>
<evidence type="ECO:0000313" key="3">
    <source>
        <dbReference type="Proteomes" id="UP000683000"/>
    </source>
</evidence>
<dbReference type="AlphaFoldDB" id="A0A8I2YLG2"/>
<reference evidence="2" key="1">
    <citation type="submission" date="2021-03" db="EMBL/GenBank/DDBJ databases">
        <title>Evolutionary innovations through gain and loss of genes in the ectomycorrhizal Boletales.</title>
        <authorList>
            <person name="Wu G."/>
            <person name="Miyauchi S."/>
            <person name="Morin E."/>
            <person name="Yang Z.-L."/>
            <person name="Xu J."/>
            <person name="Martin F.M."/>
        </authorList>
    </citation>
    <scope>NUCLEOTIDE SEQUENCE</scope>
    <source>
        <strain evidence="2">BR01</strain>
    </source>
</reference>
<keyword evidence="3" id="KW-1185">Reference proteome</keyword>
<comment type="caution">
    <text evidence="2">The sequence shown here is derived from an EMBL/GenBank/DDBJ whole genome shotgun (WGS) entry which is preliminary data.</text>
</comment>
<feature type="domain" description="Protein kinase" evidence="1">
    <location>
        <begin position="1"/>
        <end position="132"/>
    </location>
</feature>
<sequence>MHMVIMDRIDGSDALDQFDGEYLPESLVKQVEAALAVLHSKNLVHGAIRRYNVLVKMEPNVNSEASDMAVGEKQWHVYLIGFEWVGEANKDRYNIKSSMGRHEYRSTGAIPGGIMELVHDKRMYLHFAGSWY</sequence>
<dbReference type="SUPFAM" id="SSF56112">
    <property type="entry name" value="Protein kinase-like (PK-like)"/>
    <property type="match status" value="1"/>
</dbReference>
<dbReference type="InterPro" id="IPR011009">
    <property type="entry name" value="Kinase-like_dom_sf"/>
</dbReference>